<name>A0A8J4TVF1_CLAMG</name>
<feature type="non-terminal residue" evidence="2">
    <location>
        <position position="1"/>
    </location>
</feature>
<comment type="caution">
    <text evidence="2">The sequence shown here is derived from an EMBL/GenBank/DDBJ whole genome shotgun (WGS) entry which is preliminary data.</text>
</comment>
<evidence type="ECO:0000313" key="3">
    <source>
        <dbReference type="Proteomes" id="UP000727407"/>
    </source>
</evidence>
<sequence length="54" mass="6026">PSSRIYGAPFMVFFFLSCSSVSAAAVSDLLLDIKMNVDHEVMLLVNEIHRLGQR</sequence>
<evidence type="ECO:0000256" key="1">
    <source>
        <dbReference type="SAM" id="SignalP"/>
    </source>
</evidence>
<dbReference type="Proteomes" id="UP000727407">
    <property type="component" value="Unassembled WGS sequence"/>
</dbReference>
<gene>
    <name evidence="2" type="ORF">DAT39_017652</name>
</gene>
<organism evidence="2 3">
    <name type="scientific">Clarias magur</name>
    <name type="common">Asian catfish</name>
    <name type="synonym">Macropteronotus magur</name>
    <dbReference type="NCBI Taxonomy" id="1594786"/>
    <lineage>
        <taxon>Eukaryota</taxon>
        <taxon>Metazoa</taxon>
        <taxon>Chordata</taxon>
        <taxon>Craniata</taxon>
        <taxon>Vertebrata</taxon>
        <taxon>Euteleostomi</taxon>
        <taxon>Actinopterygii</taxon>
        <taxon>Neopterygii</taxon>
        <taxon>Teleostei</taxon>
        <taxon>Ostariophysi</taxon>
        <taxon>Siluriformes</taxon>
        <taxon>Clariidae</taxon>
        <taxon>Clarias</taxon>
    </lineage>
</organism>
<keyword evidence="3" id="KW-1185">Reference proteome</keyword>
<feature type="non-terminal residue" evidence="2">
    <location>
        <position position="54"/>
    </location>
</feature>
<protein>
    <submittedName>
        <fullName evidence="2">Costars family protein ABRACL-like</fullName>
    </submittedName>
</protein>
<dbReference type="AlphaFoldDB" id="A0A8J4TVF1"/>
<feature type="chain" id="PRO_5035190225" evidence="1">
    <location>
        <begin position="24"/>
        <end position="54"/>
    </location>
</feature>
<keyword evidence="1" id="KW-0732">Signal</keyword>
<evidence type="ECO:0000313" key="2">
    <source>
        <dbReference type="EMBL" id="KAF5892641.1"/>
    </source>
</evidence>
<dbReference type="EMBL" id="QNUK01000486">
    <property type="protein sequence ID" value="KAF5892641.1"/>
    <property type="molecule type" value="Genomic_DNA"/>
</dbReference>
<reference evidence="2" key="1">
    <citation type="submission" date="2020-07" db="EMBL/GenBank/DDBJ databases">
        <title>Clarias magur genome sequencing, assembly and annotation.</title>
        <authorList>
            <person name="Kushwaha B."/>
            <person name="Kumar R."/>
            <person name="Das P."/>
            <person name="Joshi C.G."/>
            <person name="Kumar D."/>
            <person name="Nagpure N.S."/>
            <person name="Pandey M."/>
            <person name="Agarwal S."/>
            <person name="Srivastava S."/>
            <person name="Singh M."/>
            <person name="Sahoo L."/>
            <person name="Jayasankar P."/>
            <person name="Meher P.K."/>
            <person name="Koringa P.G."/>
            <person name="Iquebal M.A."/>
            <person name="Das S.P."/>
            <person name="Bit A."/>
            <person name="Patnaik S."/>
            <person name="Patel N."/>
            <person name="Shah T.M."/>
            <person name="Hinsu A."/>
            <person name="Jena J.K."/>
        </authorList>
    </citation>
    <scope>NUCLEOTIDE SEQUENCE</scope>
    <source>
        <strain evidence="2">CIFAMagur01</strain>
        <tissue evidence="2">Testis</tissue>
    </source>
</reference>
<feature type="signal peptide" evidence="1">
    <location>
        <begin position="1"/>
        <end position="23"/>
    </location>
</feature>
<accession>A0A8J4TVF1</accession>
<proteinExistence type="predicted"/>